<keyword evidence="6" id="KW-1133">Transmembrane helix</keyword>
<dbReference type="Ensembl" id="ENSEBUT00000024080.1">
    <property type="protein sequence ID" value="ENSEBUP00000023504.1"/>
    <property type="gene ID" value="ENSEBUG00000014477.1"/>
</dbReference>
<keyword evidence="9" id="KW-1185">Reference proteome</keyword>
<evidence type="ECO:0000313" key="8">
    <source>
        <dbReference type="Ensembl" id="ENSEBUP00000023504.1"/>
    </source>
</evidence>
<dbReference type="GO" id="GO:0048013">
    <property type="term" value="P:ephrin receptor signaling pathway"/>
    <property type="evidence" value="ECO:0007669"/>
    <property type="project" value="TreeGrafter"/>
</dbReference>
<accession>A0A8C4R3C0</accession>
<name>A0A8C4R3C0_EPTBU</name>
<evidence type="ECO:0000256" key="1">
    <source>
        <dbReference type="ARBA" id="ARBA00004370"/>
    </source>
</evidence>
<dbReference type="Proteomes" id="UP000694388">
    <property type="component" value="Unplaced"/>
</dbReference>
<evidence type="ECO:0000259" key="7">
    <source>
        <dbReference type="Pfam" id="PF00812"/>
    </source>
</evidence>
<dbReference type="GO" id="GO:0007411">
    <property type="term" value="P:axon guidance"/>
    <property type="evidence" value="ECO:0007669"/>
    <property type="project" value="TreeGrafter"/>
</dbReference>
<dbReference type="InterPro" id="IPR001799">
    <property type="entry name" value="Ephrin_RBD"/>
</dbReference>
<keyword evidence="3 6" id="KW-0472">Membrane</keyword>
<dbReference type="SUPFAM" id="SSF49503">
    <property type="entry name" value="Cupredoxins"/>
    <property type="match status" value="1"/>
</dbReference>
<dbReference type="GO" id="GO:0046849">
    <property type="term" value="P:bone remodeling"/>
    <property type="evidence" value="ECO:0007669"/>
    <property type="project" value="TreeGrafter"/>
</dbReference>
<dbReference type="GO" id="GO:0030316">
    <property type="term" value="P:osteoclast differentiation"/>
    <property type="evidence" value="ECO:0007669"/>
    <property type="project" value="TreeGrafter"/>
</dbReference>
<keyword evidence="5" id="KW-0325">Glycoprotein</keyword>
<proteinExistence type="predicted"/>
<evidence type="ECO:0000256" key="5">
    <source>
        <dbReference type="ARBA" id="ARBA00023180"/>
    </source>
</evidence>
<sequence length="169" mass="19246">MKTLYVGQELRCANVGLCMMKDAQSKTILVILLLLLLSFIESCDLIIIYSFFKFISNLPFYRLHTAGYTLHVSLGDYVKFLCPEVLGLAKEEDGVEDPETKSWSRVKWKKRDNRQFIEKIQLFTPFSLGAEFIPGREYHYICKLILSSNSCSAVELIPGAVDSTCHSSF</sequence>
<dbReference type="GO" id="GO:0046875">
    <property type="term" value="F:ephrin receptor binding"/>
    <property type="evidence" value="ECO:0007669"/>
    <property type="project" value="TreeGrafter"/>
</dbReference>
<dbReference type="PANTHER" id="PTHR11304">
    <property type="entry name" value="EPHRIN"/>
    <property type="match status" value="1"/>
</dbReference>
<dbReference type="Gene3D" id="2.60.40.420">
    <property type="entry name" value="Cupredoxins - blue copper proteins"/>
    <property type="match status" value="1"/>
</dbReference>
<reference evidence="8" key="1">
    <citation type="submission" date="2025-08" db="UniProtKB">
        <authorList>
            <consortium name="Ensembl"/>
        </authorList>
    </citation>
    <scope>IDENTIFICATION</scope>
</reference>
<keyword evidence="4" id="KW-1015">Disulfide bond</keyword>
<dbReference type="InterPro" id="IPR031328">
    <property type="entry name" value="Ephrin"/>
</dbReference>
<evidence type="ECO:0000256" key="4">
    <source>
        <dbReference type="ARBA" id="ARBA00023157"/>
    </source>
</evidence>
<keyword evidence="2" id="KW-0732">Signal</keyword>
<organism evidence="8 9">
    <name type="scientific">Eptatretus burgeri</name>
    <name type="common">Inshore hagfish</name>
    <dbReference type="NCBI Taxonomy" id="7764"/>
    <lineage>
        <taxon>Eukaryota</taxon>
        <taxon>Metazoa</taxon>
        <taxon>Chordata</taxon>
        <taxon>Craniata</taxon>
        <taxon>Vertebrata</taxon>
        <taxon>Cyclostomata</taxon>
        <taxon>Myxini</taxon>
        <taxon>Myxiniformes</taxon>
        <taxon>Myxinidae</taxon>
        <taxon>Eptatretinae</taxon>
        <taxon>Eptatretus</taxon>
    </lineage>
</organism>
<evidence type="ECO:0000256" key="6">
    <source>
        <dbReference type="SAM" id="Phobius"/>
    </source>
</evidence>
<feature type="domain" description="Ephrin RBD" evidence="7">
    <location>
        <begin position="62"/>
        <end position="143"/>
    </location>
</feature>
<dbReference type="GO" id="GO:0005886">
    <property type="term" value="C:plasma membrane"/>
    <property type="evidence" value="ECO:0007669"/>
    <property type="project" value="TreeGrafter"/>
</dbReference>
<feature type="transmembrane region" description="Helical" evidence="6">
    <location>
        <begin position="28"/>
        <end position="52"/>
    </location>
</feature>
<keyword evidence="6" id="KW-0812">Transmembrane</keyword>
<dbReference type="GeneTree" id="ENSGT00930000152931"/>
<reference evidence="8" key="2">
    <citation type="submission" date="2025-09" db="UniProtKB">
        <authorList>
            <consortium name="Ensembl"/>
        </authorList>
    </citation>
    <scope>IDENTIFICATION</scope>
</reference>
<dbReference type="InterPro" id="IPR008972">
    <property type="entry name" value="Cupredoxin"/>
</dbReference>
<evidence type="ECO:0000313" key="9">
    <source>
        <dbReference type="Proteomes" id="UP000694388"/>
    </source>
</evidence>
<dbReference type="AlphaFoldDB" id="A0A8C4R3C0"/>
<protein>
    <recommendedName>
        <fullName evidence="7">Ephrin RBD domain-containing protein</fullName>
    </recommendedName>
</protein>
<comment type="subcellular location">
    <subcellularLocation>
        <location evidence="1">Membrane</location>
    </subcellularLocation>
</comment>
<evidence type="ECO:0000256" key="2">
    <source>
        <dbReference type="ARBA" id="ARBA00022729"/>
    </source>
</evidence>
<evidence type="ECO:0000256" key="3">
    <source>
        <dbReference type="ARBA" id="ARBA00023136"/>
    </source>
</evidence>
<dbReference type="Pfam" id="PF00812">
    <property type="entry name" value="Ephrin"/>
    <property type="match status" value="1"/>
</dbReference>
<dbReference type="PANTHER" id="PTHR11304:SF4">
    <property type="entry name" value="EPHRIN-A2"/>
    <property type="match status" value="1"/>
</dbReference>